<protein>
    <recommendedName>
        <fullName evidence="5">phosphatidate cytidylyltransferase</fullName>
        <ecNumber evidence="5">2.7.7.41</ecNumber>
    </recommendedName>
</protein>
<evidence type="ECO:0000256" key="8">
    <source>
        <dbReference type="ARBA" id="ARBA00022692"/>
    </source>
</evidence>
<proteinExistence type="inferred from homology"/>
<dbReference type="AlphaFoldDB" id="A0AAD6AAK8"/>
<evidence type="ECO:0000256" key="6">
    <source>
        <dbReference type="ARBA" id="ARBA00022516"/>
    </source>
</evidence>
<comment type="pathway">
    <text evidence="3">Lipid metabolism.</text>
</comment>
<evidence type="ECO:0000256" key="4">
    <source>
        <dbReference type="ARBA" id="ARBA00010185"/>
    </source>
</evidence>
<comment type="similarity">
    <text evidence="4">Belongs to the CDS family.</text>
</comment>
<evidence type="ECO:0000256" key="14">
    <source>
        <dbReference type="ARBA" id="ARBA00023264"/>
    </source>
</evidence>
<evidence type="ECO:0000256" key="2">
    <source>
        <dbReference type="ARBA" id="ARBA00005119"/>
    </source>
</evidence>
<evidence type="ECO:0000256" key="7">
    <source>
        <dbReference type="ARBA" id="ARBA00022679"/>
    </source>
</evidence>
<comment type="pathway">
    <text evidence="2">Phospholipid metabolism; CDP-diacylglycerol biosynthesis; CDP-diacylglycerol from sn-glycerol 3-phosphate: step 3/3.</text>
</comment>
<keyword evidence="12 15" id="KW-0472">Membrane</keyword>
<keyword evidence="14" id="KW-1208">Phospholipid metabolism</keyword>
<dbReference type="Proteomes" id="UP001219934">
    <property type="component" value="Unassembled WGS sequence"/>
</dbReference>
<evidence type="ECO:0000256" key="3">
    <source>
        <dbReference type="ARBA" id="ARBA00005189"/>
    </source>
</evidence>
<keyword evidence="8 15" id="KW-0812">Transmembrane</keyword>
<comment type="caution">
    <text evidence="16">The sequence shown here is derived from an EMBL/GenBank/DDBJ whole genome shotgun (WGS) entry which is preliminary data.</text>
</comment>
<feature type="transmembrane region" description="Helical" evidence="15">
    <location>
        <begin position="64"/>
        <end position="86"/>
    </location>
</feature>
<organism evidence="16 17">
    <name type="scientific">Pogonophryne albipinna</name>
    <dbReference type="NCBI Taxonomy" id="1090488"/>
    <lineage>
        <taxon>Eukaryota</taxon>
        <taxon>Metazoa</taxon>
        <taxon>Chordata</taxon>
        <taxon>Craniata</taxon>
        <taxon>Vertebrata</taxon>
        <taxon>Euteleostomi</taxon>
        <taxon>Actinopterygii</taxon>
        <taxon>Neopterygii</taxon>
        <taxon>Teleostei</taxon>
        <taxon>Neoteleostei</taxon>
        <taxon>Acanthomorphata</taxon>
        <taxon>Eupercaria</taxon>
        <taxon>Perciformes</taxon>
        <taxon>Notothenioidei</taxon>
        <taxon>Pogonophryne</taxon>
    </lineage>
</organism>
<dbReference type="Pfam" id="PF01148">
    <property type="entry name" value="CTP_transf_1"/>
    <property type="match status" value="1"/>
</dbReference>
<gene>
    <name evidence="16" type="ORF">JOQ06_022392</name>
</gene>
<evidence type="ECO:0000256" key="5">
    <source>
        <dbReference type="ARBA" id="ARBA00012487"/>
    </source>
</evidence>
<evidence type="ECO:0000256" key="10">
    <source>
        <dbReference type="ARBA" id="ARBA00022989"/>
    </source>
</evidence>
<sequence length="91" mass="10677">MFPIIKFGWAHVTLLIVVTQSHLIIHNLFEGMIWFLVPISCVICNNIMSYMFGFFFERTPLIKFGWAHVTLLIVVTQSHLIIHNLFEGMIW</sequence>
<keyword evidence="10 15" id="KW-1133">Transmembrane helix</keyword>
<dbReference type="InterPro" id="IPR016720">
    <property type="entry name" value="PC_Trfase_euk"/>
</dbReference>
<evidence type="ECO:0000256" key="11">
    <source>
        <dbReference type="ARBA" id="ARBA00023098"/>
    </source>
</evidence>
<keyword evidence="13" id="KW-0594">Phospholipid biosynthesis</keyword>
<keyword evidence="7" id="KW-0808">Transferase</keyword>
<dbReference type="PANTHER" id="PTHR13773:SF4">
    <property type="entry name" value="PHOSPHATIDATE CYTIDYLYLTRANSFERASE 2"/>
    <property type="match status" value="1"/>
</dbReference>
<evidence type="ECO:0000256" key="9">
    <source>
        <dbReference type="ARBA" id="ARBA00022695"/>
    </source>
</evidence>
<dbReference type="EC" id="2.7.7.41" evidence="5"/>
<keyword evidence="11" id="KW-0443">Lipid metabolism</keyword>
<evidence type="ECO:0000256" key="1">
    <source>
        <dbReference type="ARBA" id="ARBA00004141"/>
    </source>
</evidence>
<feature type="transmembrane region" description="Helical" evidence="15">
    <location>
        <begin position="7"/>
        <end position="25"/>
    </location>
</feature>
<evidence type="ECO:0000256" key="15">
    <source>
        <dbReference type="SAM" id="Phobius"/>
    </source>
</evidence>
<evidence type="ECO:0000256" key="12">
    <source>
        <dbReference type="ARBA" id="ARBA00023136"/>
    </source>
</evidence>
<evidence type="ECO:0000313" key="17">
    <source>
        <dbReference type="Proteomes" id="UP001219934"/>
    </source>
</evidence>
<accession>A0AAD6AAK8</accession>
<feature type="transmembrane region" description="Helical" evidence="15">
    <location>
        <begin position="31"/>
        <end position="52"/>
    </location>
</feature>
<dbReference type="GO" id="GO:0005789">
    <property type="term" value="C:endoplasmic reticulum membrane"/>
    <property type="evidence" value="ECO:0007669"/>
    <property type="project" value="TreeGrafter"/>
</dbReference>
<reference evidence="16" key="1">
    <citation type="submission" date="2022-11" db="EMBL/GenBank/DDBJ databases">
        <title>Chromosome-level genome of Pogonophryne albipinna.</title>
        <authorList>
            <person name="Jo E."/>
        </authorList>
    </citation>
    <scope>NUCLEOTIDE SEQUENCE</scope>
    <source>
        <strain evidence="16">SGF0006</strain>
        <tissue evidence="16">Muscle</tissue>
    </source>
</reference>
<dbReference type="GO" id="GO:0004605">
    <property type="term" value="F:phosphatidate cytidylyltransferase activity"/>
    <property type="evidence" value="ECO:0007669"/>
    <property type="project" value="UniProtKB-EC"/>
</dbReference>
<evidence type="ECO:0000256" key="13">
    <source>
        <dbReference type="ARBA" id="ARBA00023209"/>
    </source>
</evidence>
<dbReference type="EMBL" id="JAPTMU010000112">
    <property type="protein sequence ID" value="KAJ4921590.1"/>
    <property type="molecule type" value="Genomic_DNA"/>
</dbReference>
<keyword evidence="17" id="KW-1185">Reference proteome</keyword>
<dbReference type="GO" id="GO:0008654">
    <property type="term" value="P:phospholipid biosynthetic process"/>
    <property type="evidence" value="ECO:0007669"/>
    <property type="project" value="UniProtKB-KW"/>
</dbReference>
<dbReference type="PANTHER" id="PTHR13773">
    <property type="entry name" value="PHOSPHATIDATE CYTIDYLYLTRANSFERASE"/>
    <property type="match status" value="1"/>
</dbReference>
<comment type="subcellular location">
    <subcellularLocation>
        <location evidence="1">Membrane</location>
        <topology evidence="1">Multi-pass membrane protein</topology>
    </subcellularLocation>
</comment>
<evidence type="ECO:0000313" key="16">
    <source>
        <dbReference type="EMBL" id="KAJ4921590.1"/>
    </source>
</evidence>
<keyword evidence="6" id="KW-0444">Lipid biosynthesis</keyword>
<name>A0AAD6AAK8_9TELE</name>
<keyword evidence="9" id="KW-0548">Nucleotidyltransferase</keyword>